<name>A0ABW1BTR4_9ACTN</name>
<protein>
    <submittedName>
        <fullName evidence="8">ATP-binding cassette domain-containing protein</fullName>
    </submittedName>
</protein>
<evidence type="ECO:0000259" key="7">
    <source>
        <dbReference type="PROSITE" id="PS50929"/>
    </source>
</evidence>
<dbReference type="PANTHER" id="PTHR24221:SF654">
    <property type="entry name" value="ATP-BINDING CASSETTE SUB-FAMILY B MEMBER 6"/>
    <property type="match status" value="1"/>
</dbReference>
<feature type="domain" description="ABC transporter" evidence="6">
    <location>
        <begin position="334"/>
        <end position="563"/>
    </location>
</feature>
<comment type="caution">
    <text evidence="8">The sequence shown here is derived from an EMBL/GenBank/DDBJ whole genome shotgun (WGS) entry which is preliminary data.</text>
</comment>
<dbReference type="InterPro" id="IPR011527">
    <property type="entry name" value="ABC1_TM_dom"/>
</dbReference>
<dbReference type="GO" id="GO:0005524">
    <property type="term" value="F:ATP binding"/>
    <property type="evidence" value="ECO:0007669"/>
    <property type="project" value="UniProtKB-KW"/>
</dbReference>
<comment type="subcellular location">
    <subcellularLocation>
        <location evidence="1">Membrane</location>
        <topology evidence="1">Multi-pass membrane protein</topology>
    </subcellularLocation>
</comment>
<evidence type="ECO:0000256" key="1">
    <source>
        <dbReference type="ARBA" id="ARBA00004141"/>
    </source>
</evidence>
<dbReference type="Pfam" id="PF00005">
    <property type="entry name" value="ABC_tran"/>
    <property type="match status" value="1"/>
</dbReference>
<keyword evidence="8" id="KW-0067">ATP-binding</keyword>
<organism evidence="8 9">
    <name type="scientific">Nonomuraea harbinensis</name>
    <dbReference type="NCBI Taxonomy" id="1286938"/>
    <lineage>
        <taxon>Bacteria</taxon>
        <taxon>Bacillati</taxon>
        <taxon>Actinomycetota</taxon>
        <taxon>Actinomycetes</taxon>
        <taxon>Streptosporangiales</taxon>
        <taxon>Streptosporangiaceae</taxon>
        <taxon>Nonomuraea</taxon>
    </lineage>
</organism>
<sequence length="572" mass="60333">MSDHDGAGWPLIRRSLLRRRGSLAVLAAWSVVESVPAMASGVLVAKAVDEGFLRGDALTGLSWLAALLLVYAVGAVASRFTYPIVGAIVEPLRDDLLRGVVTGIVHGHGDVADGSTIARVTQQVESVRKAVAMLLNGMRRFLFTLAAAAFGLTALAPEIVWLTMPPVLVAGLLFAALLRRLVRRQRAAIEANERVAGEVTAALAGHRDIRAFGREEKTVASVTATLAAERAAHQRLARATAARSLITAAGGQLPLLCLLFGAPWLMSRGVTAGVLVGAATYVSMHLEPVMRMLTEVIGGSGLQLAVTVRRLAEADPARLPVTGQPEAFPEGTEVVVEDLEFAYGAGAEPVLRDLSFTVPENGHLAIVGPSGIGKSTLAALLAGLAVPGRGRVRVGGTAPDLVPSARRREHIVLVPQESYVFSGTVEENLRYLNADAGGPELSAAVRNVGAENLITRLGGLDAQVEPARLSAGEKQLIGLSRAYVSRAHVVILDEASCHLDPVAEARAELAFRSRPGTLIVIAHRASSALRAGRILLLDGTRASFGEHRHLVETSELYAELVGHSRRTAGSQR</sequence>
<keyword evidence="2 5" id="KW-0812">Transmembrane</keyword>
<dbReference type="PROSITE" id="PS50893">
    <property type="entry name" value="ABC_TRANSPORTER_2"/>
    <property type="match status" value="1"/>
</dbReference>
<feature type="transmembrane region" description="Helical" evidence="5">
    <location>
        <begin position="57"/>
        <end position="77"/>
    </location>
</feature>
<dbReference type="EMBL" id="JBHSNW010000005">
    <property type="protein sequence ID" value="MFC5816101.1"/>
    <property type="molecule type" value="Genomic_DNA"/>
</dbReference>
<dbReference type="PROSITE" id="PS50929">
    <property type="entry name" value="ABC_TM1F"/>
    <property type="match status" value="1"/>
</dbReference>
<dbReference type="PROSITE" id="PS51318">
    <property type="entry name" value="TAT"/>
    <property type="match status" value="1"/>
</dbReference>
<evidence type="ECO:0000313" key="9">
    <source>
        <dbReference type="Proteomes" id="UP001596096"/>
    </source>
</evidence>
<evidence type="ECO:0000256" key="5">
    <source>
        <dbReference type="SAM" id="Phobius"/>
    </source>
</evidence>
<feature type="transmembrane region" description="Helical" evidence="5">
    <location>
        <begin position="137"/>
        <end position="153"/>
    </location>
</feature>
<dbReference type="PROSITE" id="PS00211">
    <property type="entry name" value="ABC_TRANSPORTER_1"/>
    <property type="match status" value="1"/>
</dbReference>
<keyword evidence="4 5" id="KW-0472">Membrane</keyword>
<dbReference type="Proteomes" id="UP001596096">
    <property type="component" value="Unassembled WGS sequence"/>
</dbReference>
<accession>A0ABW1BTR4</accession>
<dbReference type="InterPro" id="IPR003439">
    <property type="entry name" value="ABC_transporter-like_ATP-bd"/>
</dbReference>
<dbReference type="InterPro" id="IPR003593">
    <property type="entry name" value="AAA+_ATPase"/>
</dbReference>
<dbReference type="PANTHER" id="PTHR24221">
    <property type="entry name" value="ATP-BINDING CASSETTE SUB-FAMILY B"/>
    <property type="match status" value="1"/>
</dbReference>
<reference evidence="9" key="1">
    <citation type="journal article" date="2019" name="Int. J. Syst. Evol. Microbiol.">
        <title>The Global Catalogue of Microorganisms (GCM) 10K type strain sequencing project: providing services to taxonomists for standard genome sequencing and annotation.</title>
        <authorList>
            <consortium name="The Broad Institute Genomics Platform"/>
            <consortium name="The Broad Institute Genome Sequencing Center for Infectious Disease"/>
            <person name="Wu L."/>
            <person name="Ma J."/>
        </authorList>
    </citation>
    <scope>NUCLEOTIDE SEQUENCE [LARGE SCALE GENOMIC DNA]</scope>
    <source>
        <strain evidence="9">CGMCC 4.7106</strain>
    </source>
</reference>
<feature type="transmembrane region" description="Helical" evidence="5">
    <location>
        <begin position="159"/>
        <end position="178"/>
    </location>
</feature>
<evidence type="ECO:0000313" key="8">
    <source>
        <dbReference type="EMBL" id="MFC5816101.1"/>
    </source>
</evidence>
<dbReference type="Pfam" id="PF00664">
    <property type="entry name" value="ABC_membrane"/>
    <property type="match status" value="1"/>
</dbReference>
<dbReference type="RefSeq" id="WP_219548392.1">
    <property type="nucleotide sequence ID" value="NZ_JAHKRN010000039.1"/>
</dbReference>
<keyword evidence="9" id="KW-1185">Reference proteome</keyword>
<proteinExistence type="predicted"/>
<dbReference type="InterPro" id="IPR006311">
    <property type="entry name" value="TAT_signal"/>
</dbReference>
<feature type="domain" description="ABC transmembrane type-1" evidence="7">
    <location>
        <begin position="24"/>
        <end position="284"/>
    </location>
</feature>
<dbReference type="SMART" id="SM00382">
    <property type="entry name" value="AAA"/>
    <property type="match status" value="1"/>
</dbReference>
<feature type="transmembrane region" description="Helical" evidence="5">
    <location>
        <begin position="23"/>
        <end position="45"/>
    </location>
</feature>
<evidence type="ECO:0000259" key="6">
    <source>
        <dbReference type="PROSITE" id="PS50893"/>
    </source>
</evidence>
<keyword evidence="3 5" id="KW-1133">Transmembrane helix</keyword>
<evidence type="ECO:0000256" key="3">
    <source>
        <dbReference type="ARBA" id="ARBA00022989"/>
    </source>
</evidence>
<keyword evidence="8" id="KW-0547">Nucleotide-binding</keyword>
<dbReference type="InterPro" id="IPR039421">
    <property type="entry name" value="Type_1_exporter"/>
</dbReference>
<gene>
    <name evidence="8" type="ORF">ACFPUY_13480</name>
</gene>
<dbReference type="InterPro" id="IPR017871">
    <property type="entry name" value="ABC_transporter-like_CS"/>
</dbReference>
<evidence type="ECO:0000256" key="2">
    <source>
        <dbReference type="ARBA" id="ARBA00022692"/>
    </source>
</evidence>
<dbReference type="CDD" id="cd03228">
    <property type="entry name" value="ABCC_MRP_Like"/>
    <property type="match status" value="1"/>
</dbReference>
<evidence type="ECO:0000256" key="4">
    <source>
        <dbReference type="ARBA" id="ARBA00023136"/>
    </source>
</evidence>
<feature type="transmembrane region" description="Helical" evidence="5">
    <location>
        <begin position="245"/>
        <end position="266"/>
    </location>
</feature>